<organism evidence="4 5">
    <name type="scientific">Thermospira aquatica</name>
    <dbReference type="NCBI Taxonomy" id="2828656"/>
    <lineage>
        <taxon>Bacteria</taxon>
        <taxon>Pseudomonadati</taxon>
        <taxon>Spirochaetota</taxon>
        <taxon>Spirochaetia</taxon>
        <taxon>Brevinematales</taxon>
        <taxon>Thermospiraceae</taxon>
        <taxon>Thermospira</taxon>
    </lineage>
</organism>
<keyword evidence="1" id="KW-0645">Protease</keyword>
<comment type="similarity">
    <text evidence="3">Belongs to the peptidase U32 family.</text>
</comment>
<evidence type="ECO:0000256" key="2">
    <source>
        <dbReference type="ARBA" id="ARBA00022801"/>
    </source>
</evidence>
<dbReference type="RefSeq" id="WP_271436059.1">
    <property type="nucleotide sequence ID" value="NZ_CP073355.1"/>
</dbReference>
<gene>
    <name evidence="4" type="ORF">KDW03_03750</name>
</gene>
<dbReference type="SUPFAM" id="SSF51412">
    <property type="entry name" value="Inosine monophosphate dehydrogenase (IMPDH)"/>
    <property type="match status" value="1"/>
</dbReference>
<dbReference type="Pfam" id="PF01136">
    <property type="entry name" value="Peptidase_U32"/>
    <property type="match status" value="1"/>
</dbReference>
<dbReference type="PANTHER" id="PTHR30217:SF6">
    <property type="entry name" value="TRNA HYDROXYLATION PROTEIN P"/>
    <property type="match status" value="1"/>
</dbReference>
<dbReference type="GO" id="GO:0008233">
    <property type="term" value="F:peptidase activity"/>
    <property type="evidence" value="ECO:0007669"/>
    <property type="project" value="UniProtKB-KW"/>
</dbReference>
<keyword evidence="5" id="KW-1185">Reference proteome</keyword>
<accession>A0AAX3BF10</accession>
<sequence length="414" mass="47199">MTYELLSPAGSIEKMRFAFTYGADAVYAGAKAFSLREQAANFTVEELAEAVKYAHSLGKRLYLTTNIFFHNRHIKPFQDFIKEIAPLGVDGLIVSDLGMIAWLREKYPEIPIHVSTQANTTNVESCRFYEKLGVTRVILARELSLDEIREIRDAVTIELESFVHGAMCVAYSGRCLLSNYFTNPSIYRAGEKFSPGKTIRTRDANLGDCAQSCRWEYYLVEKSRQNQMIPFEETEHGTAILSSKDLNLASHLHKLMKAGINSFKIEGRMKSIYYVANVTRVYRHVIDTFLQGGTPSLEVLAELEKVSHREYTTGFYFPHNESLQVTNPHYLREYTFLAYVKETLPEGSLCQSMNQIRNTMMIEAILPQVKNILLEKKTFLLDGKETLLIQPNQEFILLGEKLPPYAILREVPSS</sequence>
<protein>
    <submittedName>
        <fullName evidence="4">U32 family peptidase</fullName>
    </submittedName>
</protein>
<dbReference type="AlphaFoldDB" id="A0AAX3BF10"/>
<evidence type="ECO:0000313" key="4">
    <source>
        <dbReference type="EMBL" id="URA10927.1"/>
    </source>
</evidence>
<evidence type="ECO:0000256" key="3">
    <source>
        <dbReference type="ARBA" id="ARBA00038374"/>
    </source>
</evidence>
<name>A0AAX3BF10_9SPIR</name>
<dbReference type="EMBL" id="CP073355">
    <property type="protein sequence ID" value="URA10927.1"/>
    <property type="molecule type" value="Genomic_DNA"/>
</dbReference>
<dbReference type="InterPro" id="IPR001539">
    <property type="entry name" value="Peptidase_U32"/>
</dbReference>
<evidence type="ECO:0000313" key="5">
    <source>
        <dbReference type="Proteomes" id="UP001056539"/>
    </source>
</evidence>
<dbReference type="Proteomes" id="UP001056539">
    <property type="component" value="Chromosome"/>
</dbReference>
<dbReference type="PROSITE" id="PS01276">
    <property type="entry name" value="PEPTIDASE_U32"/>
    <property type="match status" value="1"/>
</dbReference>
<dbReference type="InterPro" id="IPR051454">
    <property type="entry name" value="RNA/ubiquinone_mod_enzymes"/>
</dbReference>
<keyword evidence="2" id="KW-0378">Hydrolase</keyword>
<dbReference type="GO" id="GO:0006508">
    <property type="term" value="P:proteolysis"/>
    <property type="evidence" value="ECO:0007669"/>
    <property type="project" value="UniProtKB-KW"/>
</dbReference>
<reference evidence="4" key="2">
    <citation type="submission" date="2022-06" db="EMBL/GenBank/DDBJ databases">
        <title>Thermospira aquatica gen. nov., sp. nov.</title>
        <authorList>
            <person name="Ben Ali Gam Z."/>
            <person name="Labat M."/>
        </authorList>
    </citation>
    <scope>NUCLEOTIDE SEQUENCE</scope>
    <source>
        <strain evidence="4">F1F22</strain>
    </source>
</reference>
<dbReference type="PANTHER" id="PTHR30217">
    <property type="entry name" value="PEPTIDASE U32 FAMILY"/>
    <property type="match status" value="1"/>
</dbReference>
<reference evidence="4" key="1">
    <citation type="submission" date="2021-04" db="EMBL/GenBank/DDBJ databases">
        <authorList>
            <person name="Postec A."/>
        </authorList>
    </citation>
    <scope>NUCLEOTIDE SEQUENCE</scope>
    <source>
        <strain evidence="4">F1F22</strain>
    </source>
</reference>
<evidence type="ECO:0000256" key="1">
    <source>
        <dbReference type="ARBA" id="ARBA00022670"/>
    </source>
</evidence>
<proteinExistence type="inferred from homology"/>
<dbReference type="KEGG" id="taqu:KDW03_03750"/>